<evidence type="ECO:0000256" key="3">
    <source>
        <dbReference type="ARBA" id="ARBA00022748"/>
    </source>
</evidence>
<evidence type="ECO:0000259" key="7">
    <source>
        <dbReference type="Pfam" id="PF02683"/>
    </source>
</evidence>
<protein>
    <submittedName>
        <fullName evidence="8">Thioredoxin family protein</fullName>
    </submittedName>
</protein>
<dbReference type="GO" id="GO:0017004">
    <property type="term" value="P:cytochrome complex assembly"/>
    <property type="evidence" value="ECO:0007669"/>
    <property type="project" value="UniProtKB-KW"/>
</dbReference>
<gene>
    <name evidence="9" type="ORF">LUA81_01490</name>
    <name evidence="8" type="ORF">LUA82_01500</name>
</gene>
<evidence type="ECO:0000256" key="1">
    <source>
        <dbReference type="ARBA" id="ARBA00004141"/>
    </source>
</evidence>
<keyword evidence="4 6" id="KW-1133">Transmembrane helix</keyword>
<reference evidence="8" key="1">
    <citation type="journal article" date="2022" name="Microorganisms">
        <title>Assembly and Comparison of Ca. Neoehrlichia mikurensis Genomes.</title>
        <authorList>
            <person name="Azagi T."/>
            <person name="Dirks R.P."/>
            <person name="Yebra-Pimentel E.S."/>
            <person name="Schaap P.J."/>
            <person name="Koehorst J.J."/>
            <person name="Esser H.J."/>
            <person name="Sprong H."/>
        </authorList>
    </citation>
    <scope>NUCLEOTIDE SEQUENCE</scope>
    <source>
        <strain evidence="9">18-2804</strain>
        <strain evidence="8">18-2837</strain>
    </source>
</reference>
<feature type="transmembrane region" description="Helical" evidence="6">
    <location>
        <begin position="51"/>
        <end position="71"/>
    </location>
</feature>
<dbReference type="Proteomes" id="UP001059985">
    <property type="component" value="Chromosome"/>
</dbReference>
<evidence type="ECO:0000313" key="11">
    <source>
        <dbReference type="Proteomes" id="UP001059985"/>
    </source>
</evidence>
<evidence type="ECO:0000256" key="2">
    <source>
        <dbReference type="ARBA" id="ARBA00022692"/>
    </source>
</evidence>
<proteinExistence type="predicted"/>
<keyword evidence="2 6" id="KW-0812">Transmembrane</keyword>
<dbReference type="PANTHER" id="PTHR32234">
    <property type="entry name" value="THIOL:DISULFIDE INTERCHANGE PROTEIN DSBD"/>
    <property type="match status" value="1"/>
</dbReference>
<feature type="transmembrane region" description="Helical" evidence="6">
    <location>
        <begin position="160"/>
        <end position="183"/>
    </location>
</feature>
<dbReference type="GO" id="GO:0015035">
    <property type="term" value="F:protein-disulfide reductase activity"/>
    <property type="evidence" value="ECO:0007669"/>
    <property type="project" value="TreeGrafter"/>
</dbReference>
<feature type="transmembrane region" description="Helical" evidence="6">
    <location>
        <begin position="125"/>
        <end position="148"/>
    </location>
</feature>
<dbReference type="PANTHER" id="PTHR32234:SF3">
    <property type="entry name" value="SUPPRESSION OF COPPER SENSITIVITY PROTEIN"/>
    <property type="match status" value="1"/>
</dbReference>
<dbReference type="GO" id="GO:0016020">
    <property type="term" value="C:membrane"/>
    <property type="evidence" value="ECO:0007669"/>
    <property type="project" value="UniProtKB-SubCell"/>
</dbReference>
<keyword evidence="5 6" id="KW-0472">Membrane</keyword>
<evidence type="ECO:0000256" key="6">
    <source>
        <dbReference type="SAM" id="Phobius"/>
    </source>
</evidence>
<dbReference type="Pfam" id="PF13899">
    <property type="entry name" value="Thioredoxin_7"/>
    <property type="match status" value="1"/>
</dbReference>
<feature type="transmembrane region" description="Helical" evidence="6">
    <location>
        <begin position="226"/>
        <end position="245"/>
    </location>
</feature>
<dbReference type="GO" id="GO:0045454">
    <property type="term" value="P:cell redox homeostasis"/>
    <property type="evidence" value="ECO:0007669"/>
    <property type="project" value="TreeGrafter"/>
</dbReference>
<dbReference type="EMBL" id="CP089285">
    <property type="protein sequence ID" value="UTO56652.1"/>
    <property type="molecule type" value="Genomic_DNA"/>
</dbReference>
<evidence type="ECO:0000256" key="5">
    <source>
        <dbReference type="ARBA" id="ARBA00023136"/>
    </source>
</evidence>
<evidence type="ECO:0000313" key="9">
    <source>
        <dbReference type="EMBL" id="UTO56652.1"/>
    </source>
</evidence>
<feature type="transmembrane region" description="Helical" evidence="6">
    <location>
        <begin position="6"/>
        <end position="30"/>
    </location>
</feature>
<accession>A0A9Q9BT10</accession>
<feature type="domain" description="Cytochrome C biogenesis protein transmembrane" evidence="7">
    <location>
        <begin position="9"/>
        <end position="217"/>
    </location>
</feature>
<feature type="transmembrane region" description="Helical" evidence="6">
    <location>
        <begin position="252"/>
        <end position="271"/>
    </location>
</feature>
<feature type="transmembrane region" description="Helical" evidence="6">
    <location>
        <begin position="203"/>
        <end position="220"/>
    </location>
</feature>
<dbReference type="Proteomes" id="UP001059822">
    <property type="component" value="Chromosome"/>
</dbReference>
<dbReference type="RefSeq" id="WP_218193742.1">
    <property type="nucleotide sequence ID" value="NZ_CP054597.1"/>
</dbReference>
<dbReference type="InterPro" id="IPR003834">
    <property type="entry name" value="Cyt_c_assmbl_TM_dom"/>
</dbReference>
<organism evidence="8 10">
    <name type="scientific">Neoehrlichia mikurensis</name>
    <dbReference type="NCBI Taxonomy" id="89586"/>
    <lineage>
        <taxon>Bacteria</taxon>
        <taxon>Pseudomonadati</taxon>
        <taxon>Pseudomonadota</taxon>
        <taxon>Alphaproteobacteria</taxon>
        <taxon>Rickettsiales</taxon>
        <taxon>Anaplasmataceae</taxon>
        <taxon>Candidatus Neoehrlichia</taxon>
    </lineage>
</organism>
<feature type="transmembrane region" description="Helical" evidence="6">
    <location>
        <begin position="91"/>
        <end position="113"/>
    </location>
</feature>
<evidence type="ECO:0000313" key="10">
    <source>
        <dbReference type="Proteomes" id="UP001059822"/>
    </source>
</evidence>
<keyword evidence="3" id="KW-0201">Cytochrome c-type biogenesis</keyword>
<name>A0A9Q9BT10_9RICK</name>
<sequence>MSAFGVLNVIICAFIGGVILNCMPCVFPILSLKIMSLIQGSADKNNYKVNSIMYAAGIMFSMFILSAALLILRHTGSLIGWGFQMQSSTFIIILMYITFLVGLFFAGFLNITFPSFVNYNFQSDMLGNFLSGILSTFIATPCTAPFMVSAVSFAIMHPGIYSIIIFQVIGLGIAFPYLLISFFPRLLFFLPKPGRWMQILKEFLSFPMYMSSIWLLYVLVKQKGIIFLFPALSGVVLIIAGIWFIKFINNKNLKFILSLCILLTIMFSFYYTNKIHHIVDFNGQNTIKNVEFSQEKLNDLLQHGKSIFLSIGAEWCLTCKLNEQILESRNIQELFLRKKIIYMKADWTNENDDIATYLDKMKQSSIPFYVLYINGIKVQILPQILSNKILKEALSNVK</sequence>
<comment type="subcellular location">
    <subcellularLocation>
        <location evidence="1">Membrane</location>
        <topology evidence="1">Multi-pass membrane protein</topology>
    </subcellularLocation>
</comment>
<dbReference type="EMBL" id="CP089286">
    <property type="protein sequence ID" value="UTO55735.1"/>
    <property type="molecule type" value="Genomic_DNA"/>
</dbReference>
<evidence type="ECO:0000313" key="8">
    <source>
        <dbReference type="EMBL" id="UTO55735.1"/>
    </source>
</evidence>
<evidence type="ECO:0000256" key="4">
    <source>
        <dbReference type="ARBA" id="ARBA00022989"/>
    </source>
</evidence>
<keyword evidence="11" id="KW-1185">Reference proteome</keyword>
<dbReference type="AlphaFoldDB" id="A0A9Q9BT10"/>
<dbReference type="Pfam" id="PF02683">
    <property type="entry name" value="DsbD_TM"/>
    <property type="match status" value="1"/>
</dbReference>